<comment type="caution">
    <text evidence="1">The sequence shown here is derived from an EMBL/GenBank/DDBJ whole genome shotgun (WGS) entry which is preliminary data.</text>
</comment>
<sequence length="98" mass="11088">MIWSSVTKKDLGKLQLAQNRAARLALRCTLSTYMYGCWDHSCCCNLCCSVVDKGEEKSPGGEREEQKLWYYQSLQRVTNAASDTNSALQRSDKASVWD</sequence>
<evidence type="ECO:0000313" key="2">
    <source>
        <dbReference type="Proteomes" id="UP001152622"/>
    </source>
</evidence>
<gene>
    <name evidence="1" type="ORF">SKAU_G00417840</name>
</gene>
<dbReference type="AlphaFoldDB" id="A0A9Q1E617"/>
<dbReference type="EMBL" id="JAINUF010000024">
    <property type="protein sequence ID" value="KAJ8332888.1"/>
    <property type="molecule type" value="Genomic_DNA"/>
</dbReference>
<reference evidence="1" key="1">
    <citation type="journal article" date="2023" name="Science">
        <title>Genome structures resolve the early diversification of teleost fishes.</title>
        <authorList>
            <person name="Parey E."/>
            <person name="Louis A."/>
            <person name="Montfort J."/>
            <person name="Bouchez O."/>
            <person name="Roques C."/>
            <person name="Iampietro C."/>
            <person name="Lluch J."/>
            <person name="Castinel A."/>
            <person name="Donnadieu C."/>
            <person name="Desvignes T."/>
            <person name="Floi Bucao C."/>
            <person name="Jouanno E."/>
            <person name="Wen M."/>
            <person name="Mejri S."/>
            <person name="Dirks R."/>
            <person name="Jansen H."/>
            <person name="Henkel C."/>
            <person name="Chen W.J."/>
            <person name="Zahm M."/>
            <person name="Cabau C."/>
            <person name="Klopp C."/>
            <person name="Thompson A.W."/>
            <person name="Robinson-Rechavi M."/>
            <person name="Braasch I."/>
            <person name="Lecointre G."/>
            <person name="Bobe J."/>
            <person name="Postlethwait J.H."/>
            <person name="Berthelot C."/>
            <person name="Roest Crollius H."/>
            <person name="Guiguen Y."/>
        </authorList>
    </citation>
    <scope>NUCLEOTIDE SEQUENCE</scope>
    <source>
        <strain evidence="1">WJC10195</strain>
    </source>
</reference>
<name>A0A9Q1E617_SYNKA</name>
<proteinExistence type="predicted"/>
<evidence type="ECO:0000313" key="1">
    <source>
        <dbReference type="EMBL" id="KAJ8332888.1"/>
    </source>
</evidence>
<organism evidence="1 2">
    <name type="scientific">Synaphobranchus kaupii</name>
    <name type="common">Kaup's arrowtooth eel</name>
    <dbReference type="NCBI Taxonomy" id="118154"/>
    <lineage>
        <taxon>Eukaryota</taxon>
        <taxon>Metazoa</taxon>
        <taxon>Chordata</taxon>
        <taxon>Craniata</taxon>
        <taxon>Vertebrata</taxon>
        <taxon>Euteleostomi</taxon>
        <taxon>Actinopterygii</taxon>
        <taxon>Neopterygii</taxon>
        <taxon>Teleostei</taxon>
        <taxon>Anguilliformes</taxon>
        <taxon>Synaphobranchidae</taxon>
        <taxon>Synaphobranchus</taxon>
    </lineage>
</organism>
<protein>
    <submittedName>
        <fullName evidence="1">Uncharacterized protein</fullName>
    </submittedName>
</protein>
<keyword evidence="2" id="KW-1185">Reference proteome</keyword>
<dbReference type="Proteomes" id="UP001152622">
    <property type="component" value="Chromosome 24"/>
</dbReference>
<accession>A0A9Q1E617</accession>